<dbReference type="SUPFAM" id="SSF69304">
    <property type="entry name" value="Tricorn protease N-terminal domain"/>
    <property type="match status" value="1"/>
</dbReference>
<accession>X0TVB9</accession>
<dbReference type="SUPFAM" id="SSF53474">
    <property type="entry name" value="alpha/beta-Hydrolases"/>
    <property type="match status" value="1"/>
</dbReference>
<reference evidence="2" key="1">
    <citation type="journal article" date="2014" name="Front. Microbiol.">
        <title>High frequency of phylogenetically diverse reductive dehalogenase-homologous genes in deep subseafloor sedimentary metagenomes.</title>
        <authorList>
            <person name="Kawai M."/>
            <person name="Futagami T."/>
            <person name="Toyoda A."/>
            <person name="Takaki Y."/>
            <person name="Nishi S."/>
            <person name="Hori S."/>
            <person name="Arai W."/>
            <person name="Tsubouchi T."/>
            <person name="Morono Y."/>
            <person name="Uchiyama I."/>
            <person name="Ito T."/>
            <person name="Fujiyama A."/>
            <person name="Inagaki F."/>
            <person name="Takami H."/>
        </authorList>
    </citation>
    <scope>NUCLEOTIDE SEQUENCE</scope>
    <source>
        <strain evidence="2">Expedition CK06-06</strain>
    </source>
</reference>
<evidence type="ECO:0000313" key="2">
    <source>
        <dbReference type="EMBL" id="GAF97199.1"/>
    </source>
</evidence>
<gene>
    <name evidence="2" type="ORF">S01H1_19844</name>
</gene>
<feature type="non-terminal residue" evidence="2">
    <location>
        <position position="295"/>
    </location>
</feature>
<dbReference type="PANTHER" id="PTHR43056">
    <property type="entry name" value="PEPTIDASE S9 PROLYL OLIGOPEPTIDASE"/>
    <property type="match status" value="1"/>
</dbReference>
<evidence type="ECO:0000259" key="1">
    <source>
        <dbReference type="Pfam" id="PF00326"/>
    </source>
</evidence>
<sequence length="295" mass="31987">PDGVLHFVSDRTDWWNIYRRRDDGQIEPPAQLDAEFAVPLWVFGRPTYAFAGADRIICTYVQNGLWNLASLDTTTGKLEQIETPYNSISSLRVSNGRAVFIGGSSDRATAVVLMDMETGELKELQRAGELEFDPGYISAPEAIEFPTEGGLTAHGLFYRPRNKDYIAPADEKPPLVVMVHGGPTAAASASLRLGIQYYTSRGIAVLDVNYGGSTGYGRRYRERLNGQWGVVDVDDCCNGAKYLAEAGKVDGERMAITGGSAGGYTTLSALTFRDVFAAGASHYGVSDCEALTQET</sequence>
<dbReference type="InterPro" id="IPR029058">
    <property type="entry name" value="AB_hydrolase_fold"/>
</dbReference>
<dbReference type="InterPro" id="IPR050585">
    <property type="entry name" value="Xaa-Pro_dipeptidyl-ppase/CocE"/>
</dbReference>
<dbReference type="EMBL" id="BARS01010772">
    <property type="protein sequence ID" value="GAF97199.1"/>
    <property type="molecule type" value="Genomic_DNA"/>
</dbReference>
<name>X0TVB9_9ZZZZ</name>
<protein>
    <recommendedName>
        <fullName evidence="1">Peptidase S9 prolyl oligopeptidase catalytic domain-containing protein</fullName>
    </recommendedName>
</protein>
<dbReference type="AlphaFoldDB" id="X0TVB9"/>
<dbReference type="PANTHER" id="PTHR43056:SF5">
    <property type="entry name" value="PEPTIDASE S9 PROLYL OLIGOPEPTIDASE CATALYTIC DOMAIN-CONTAINING PROTEIN"/>
    <property type="match status" value="1"/>
</dbReference>
<dbReference type="GO" id="GO:0006508">
    <property type="term" value="P:proteolysis"/>
    <property type="evidence" value="ECO:0007669"/>
    <property type="project" value="InterPro"/>
</dbReference>
<organism evidence="2">
    <name type="scientific">marine sediment metagenome</name>
    <dbReference type="NCBI Taxonomy" id="412755"/>
    <lineage>
        <taxon>unclassified sequences</taxon>
        <taxon>metagenomes</taxon>
        <taxon>ecological metagenomes</taxon>
    </lineage>
</organism>
<proteinExistence type="predicted"/>
<dbReference type="Pfam" id="PF00326">
    <property type="entry name" value="Peptidase_S9"/>
    <property type="match status" value="1"/>
</dbReference>
<dbReference type="InterPro" id="IPR001375">
    <property type="entry name" value="Peptidase_S9_cat"/>
</dbReference>
<comment type="caution">
    <text evidence="2">The sequence shown here is derived from an EMBL/GenBank/DDBJ whole genome shotgun (WGS) entry which is preliminary data.</text>
</comment>
<feature type="non-terminal residue" evidence="2">
    <location>
        <position position="1"/>
    </location>
</feature>
<dbReference type="Gene3D" id="3.40.50.1820">
    <property type="entry name" value="alpha/beta hydrolase"/>
    <property type="match status" value="1"/>
</dbReference>
<dbReference type="GO" id="GO:0008236">
    <property type="term" value="F:serine-type peptidase activity"/>
    <property type="evidence" value="ECO:0007669"/>
    <property type="project" value="InterPro"/>
</dbReference>
<feature type="domain" description="Peptidase S9 prolyl oligopeptidase catalytic" evidence="1">
    <location>
        <begin position="191"/>
        <end position="292"/>
    </location>
</feature>